<dbReference type="Proteomes" id="UP001151760">
    <property type="component" value="Unassembled WGS sequence"/>
</dbReference>
<reference evidence="2" key="2">
    <citation type="submission" date="2022-01" db="EMBL/GenBank/DDBJ databases">
        <authorList>
            <person name="Yamashiro T."/>
            <person name="Shiraishi A."/>
            <person name="Satake H."/>
            <person name="Nakayama K."/>
        </authorList>
    </citation>
    <scope>NUCLEOTIDE SEQUENCE</scope>
</reference>
<proteinExistence type="predicted"/>
<feature type="compositionally biased region" description="Basic and acidic residues" evidence="1">
    <location>
        <begin position="50"/>
        <end position="67"/>
    </location>
</feature>
<protein>
    <submittedName>
        <fullName evidence="2">Uncharacterized protein</fullName>
    </submittedName>
</protein>
<evidence type="ECO:0000313" key="3">
    <source>
        <dbReference type="Proteomes" id="UP001151760"/>
    </source>
</evidence>
<gene>
    <name evidence="2" type="ORF">Tco_0599995</name>
</gene>
<dbReference type="EMBL" id="BQNB010008475">
    <property type="protein sequence ID" value="GJS49874.1"/>
    <property type="molecule type" value="Genomic_DNA"/>
</dbReference>
<name>A0ABQ4WAI4_9ASTR</name>
<evidence type="ECO:0000256" key="1">
    <source>
        <dbReference type="SAM" id="MobiDB-lite"/>
    </source>
</evidence>
<reference evidence="2" key="1">
    <citation type="journal article" date="2022" name="Int. J. Mol. Sci.">
        <title>Draft Genome of Tanacetum Coccineum: Genomic Comparison of Closely Related Tanacetum-Family Plants.</title>
        <authorList>
            <person name="Yamashiro T."/>
            <person name="Shiraishi A."/>
            <person name="Nakayama K."/>
            <person name="Satake H."/>
        </authorList>
    </citation>
    <scope>NUCLEOTIDE SEQUENCE</scope>
</reference>
<evidence type="ECO:0000313" key="2">
    <source>
        <dbReference type="EMBL" id="GJS49874.1"/>
    </source>
</evidence>
<feature type="compositionally biased region" description="Basic and acidic residues" evidence="1">
    <location>
        <begin position="11"/>
        <end position="32"/>
    </location>
</feature>
<accession>A0ABQ4WAI4</accession>
<organism evidence="2 3">
    <name type="scientific">Tanacetum coccineum</name>
    <dbReference type="NCBI Taxonomy" id="301880"/>
    <lineage>
        <taxon>Eukaryota</taxon>
        <taxon>Viridiplantae</taxon>
        <taxon>Streptophyta</taxon>
        <taxon>Embryophyta</taxon>
        <taxon>Tracheophyta</taxon>
        <taxon>Spermatophyta</taxon>
        <taxon>Magnoliopsida</taxon>
        <taxon>eudicotyledons</taxon>
        <taxon>Gunneridae</taxon>
        <taxon>Pentapetalae</taxon>
        <taxon>asterids</taxon>
        <taxon>campanulids</taxon>
        <taxon>Asterales</taxon>
        <taxon>Asteraceae</taxon>
        <taxon>Asteroideae</taxon>
        <taxon>Anthemideae</taxon>
        <taxon>Anthemidinae</taxon>
        <taxon>Tanacetum</taxon>
    </lineage>
</organism>
<sequence>MNINRSDEEELQNKLEIIPKKQRTESVEEDKMNGNLKNQEQAKGKTKAHVYTDEDHYYEQEAEEQRL</sequence>
<feature type="region of interest" description="Disordered" evidence="1">
    <location>
        <begin position="1"/>
        <end position="67"/>
    </location>
</feature>
<keyword evidence="3" id="KW-1185">Reference proteome</keyword>
<comment type="caution">
    <text evidence="2">The sequence shown here is derived from an EMBL/GenBank/DDBJ whole genome shotgun (WGS) entry which is preliminary data.</text>
</comment>